<evidence type="ECO:0000313" key="2">
    <source>
        <dbReference type="EMBL" id="AOY84936.2"/>
    </source>
</evidence>
<organism evidence="2 3">
    <name type="scientific">Moorena producens (strain JHB)</name>
    <dbReference type="NCBI Taxonomy" id="1454205"/>
    <lineage>
        <taxon>Bacteria</taxon>
        <taxon>Bacillati</taxon>
        <taxon>Cyanobacteriota</taxon>
        <taxon>Cyanophyceae</taxon>
        <taxon>Coleofasciculales</taxon>
        <taxon>Coleofasciculaceae</taxon>
        <taxon>Moorena</taxon>
    </lineage>
</organism>
<reference evidence="3" key="1">
    <citation type="submission" date="2016-10" db="EMBL/GenBank/DDBJ databases">
        <title>Comparative genomics uncovers the prolific and rare metabolic potential of the cyanobacterial genus Moorea.</title>
        <authorList>
            <person name="Leao T."/>
            <person name="Castelao G."/>
            <person name="Korobeynikov A."/>
            <person name="Monroe E.A."/>
            <person name="Podell S."/>
            <person name="Glukhov E."/>
            <person name="Allen E."/>
            <person name="Gerwick W.H."/>
            <person name="Gerwick L."/>
        </authorList>
    </citation>
    <scope>NUCLEOTIDE SEQUENCE [LARGE SCALE GENOMIC DNA]</scope>
    <source>
        <strain evidence="3">JHB</strain>
    </source>
</reference>
<evidence type="ECO:0000259" key="1">
    <source>
        <dbReference type="Pfam" id="PF13614"/>
    </source>
</evidence>
<accession>A0A1D9GBA5</accession>
<name>A0A1D9GBA5_MOOP1</name>
<dbReference type="SUPFAM" id="SSF52540">
    <property type="entry name" value="P-loop containing nucleoside triphosphate hydrolases"/>
    <property type="match status" value="1"/>
</dbReference>
<dbReference type="PANTHER" id="PTHR13696">
    <property type="entry name" value="P-LOOP CONTAINING NUCLEOSIDE TRIPHOSPHATE HYDROLASE"/>
    <property type="match status" value="1"/>
</dbReference>
<gene>
    <name evidence="2" type="ORF">BJP36_28520</name>
</gene>
<dbReference type="InterPro" id="IPR050678">
    <property type="entry name" value="DNA_Partitioning_ATPase"/>
</dbReference>
<proteinExistence type="predicted"/>
<dbReference type="Pfam" id="PF13614">
    <property type="entry name" value="AAA_31"/>
    <property type="match status" value="1"/>
</dbReference>
<dbReference type="CDD" id="cd02042">
    <property type="entry name" value="ParAB_family"/>
    <property type="match status" value="1"/>
</dbReference>
<dbReference type="Gene3D" id="3.40.50.300">
    <property type="entry name" value="P-loop containing nucleotide triphosphate hydrolases"/>
    <property type="match status" value="1"/>
</dbReference>
<dbReference type="AlphaFoldDB" id="A0A1D9GBA5"/>
<dbReference type="Proteomes" id="UP000176944">
    <property type="component" value="Chromosome"/>
</dbReference>
<dbReference type="PANTHER" id="PTHR13696:SF52">
    <property type="entry name" value="PARA FAMILY PROTEIN CT_582"/>
    <property type="match status" value="1"/>
</dbReference>
<dbReference type="InterPro" id="IPR025669">
    <property type="entry name" value="AAA_dom"/>
</dbReference>
<feature type="domain" description="AAA" evidence="1">
    <location>
        <begin position="32"/>
        <end position="224"/>
    </location>
</feature>
<protein>
    <submittedName>
        <fullName evidence="2">AAA family ATPase</fullName>
    </submittedName>
</protein>
<sequence length="371" mass="40769">MVLGESPIAHLRKRLAVQKLEFLGKKLKMAILISLFNHKGGVSKTTTTFNLGWALTDIGKKVLIVDGDPQCNLTGTVLGFSGQSDFESFYENNPKSNLSTCLEPAFQGTQKPLEPANIIKTSKKNLYLLAGHLDLAESEAQLAVALSTGAAIPALKNLPGSVNHLITITAHENDIDIVLIDMSPSVGALNQCFLMGSNYFIVPTFPDYFCDQAILSLSRVIPKWNNSVELFRDKELAYSVPSDPPKFMGIISQRFRPRSGSPAASFQRWIDRIKVTVNDQLAPALSKVGMTISEDEFKASNPGDTPYNLANIPDFNSLIAQSQKHNVPVFALSDIQIEQSGKVLETMKNNRQNFDNTFKQLAKTVVNLIKS</sequence>
<dbReference type="InterPro" id="IPR027417">
    <property type="entry name" value="P-loop_NTPase"/>
</dbReference>
<dbReference type="EMBL" id="CP017708">
    <property type="protein sequence ID" value="AOY84936.2"/>
    <property type="molecule type" value="Genomic_DNA"/>
</dbReference>
<evidence type="ECO:0000313" key="3">
    <source>
        <dbReference type="Proteomes" id="UP000176944"/>
    </source>
</evidence>